<gene>
    <name evidence="1" type="ORF">PCOR1329_LOCUS75406</name>
</gene>
<sequence>MLQQRDNLAKGSDSLLDGGIPHHEMIDTSVQTGEFVLPGVALRLLEDFARLLPEAVQYFEQALMETCRKLQPACDELHHHEETPDSRTETLALNYDPAIGDPVGMFEGRLAKVRGHTQGLLSGFRTLAMFTDKITREGGDLDYKYDQLFFGGVVFSSDLPDGPHSYEGFDE</sequence>
<accession>A0ABN9XFM2</accession>
<comment type="caution">
    <text evidence="1">The sequence shown here is derived from an EMBL/GenBank/DDBJ whole genome shotgun (WGS) entry which is preliminary data.</text>
</comment>
<protein>
    <submittedName>
        <fullName evidence="1">Uncharacterized protein</fullName>
    </submittedName>
</protein>
<dbReference type="EMBL" id="CAUYUJ010020282">
    <property type="protein sequence ID" value="CAK0897137.1"/>
    <property type="molecule type" value="Genomic_DNA"/>
</dbReference>
<proteinExistence type="predicted"/>
<keyword evidence="2" id="KW-1185">Reference proteome</keyword>
<dbReference type="Proteomes" id="UP001189429">
    <property type="component" value="Unassembled WGS sequence"/>
</dbReference>
<evidence type="ECO:0000313" key="2">
    <source>
        <dbReference type="Proteomes" id="UP001189429"/>
    </source>
</evidence>
<evidence type="ECO:0000313" key="1">
    <source>
        <dbReference type="EMBL" id="CAK0897137.1"/>
    </source>
</evidence>
<organism evidence="1 2">
    <name type="scientific">Prorocentrum cordatum</name>
    <dbReference type="NCBI Taxonomy" id="2364126"/>
    <lineage>
        <taxon>Eukaryota</taxon>
        <taxon>Sar</taxon>
        <taxon>Alveolata</taxon>
        <taxon>Dinophyceae</taxon>
        <taxon>Prorocentrales</taxon>
        <taxon>Prorocentraceae</taxon>
        <taxon>Prorocentrum</taxon>
    </lineage>
</organism>
<name>A0ABN9XFM2_9DINO</name>
<reference evidence="1" key="1">
    <citation type="submission" date="2023-10" db="EMBL/GenBank/DDBJ databases">
        <authorList>
            <person name="Chen Y."/>
            <person name="Shah S."/>
            <person name="Dougan E. K."/>
            <person name="Thang M."/>
            <person name="Chan C."/>
        </authorList>
    </citation>
    <scope>NUCLEOTIDE SEQUENCE [LARGE SCALE GENOMIC DNA]</scope>
</reference>